<sequence length="521" mass="58925">MIEAPSHSLECLLDASAGAGNMLEMPGAPSMSTVVKSAQRKLKNAKHFQKECRQLAEQCGDCLKAWEEHRTQLSKRLLDLPVPSDEFVVLLQEIVHEVDILADYSSWKTLWKDSEIKGHLAGFGKSLKEHQKALNFDGECTPLKQLRQRTGWRQSDLGKIIAPLLEGHHKPTAGLVLSSRERDQILERGFELIVEIADAARRPGNTLWVAGVALTRAQLNVLFAEVNQVVKDFAVQTGLKLPDVQDLGSALQVVGWPIAEYEYTDVFQGSFCVAIKEHRRLMSAHAKRALDRSVTILKSWSACKLYDHPNVHTMIGVSDKAHGRFVMVTEWVNNRDIMTYTKKYPEVLHVDVYKLLAEAAEGIIHLHKNDVVHGTMKGSNILISDDGHALVTDFGLSRIVPEAEEELNIGEWARHNRWKAPELLSSDVSPPTVASDVWEFAITVLEVLTGMEPYPEIRNSYLIWEFVVNRPGFSGPRRPSCERISDELWAVMKQCWRIKPEDRTTMAAIRDALRREEQRRR</sequence>
<keyword evidence="4" id="KW-0418">Kinase</keyword>
<dbReference type="SUPFAM" id="SSF56112">
    <property type="entry name" value="Protein kinase-like (PK-like)"/>
    <property type="match status" value="1"/>
</dbReference>
<keyword evidence="4" id="KW-0808">Transferase</keyword>
<proteinExistence type="predicted"/>
<name>A0A9P3GDB8_9APHY</name>
<evidence type="ECO:0000256" key="1">
    <source>
        <dbReference type="ARBA" id="ARBA00022741"/>
    </source>
</evidence>
<organism evidence="4 5">
    <name type="scientific">Phanerochaete sordida</name>
    <dbReference type="NCBI Taxonomy" id="48140"/>
    <lineage>
        <taxon>Eukaryota</taxon>
        <taxon>Fungi</taxon>
        <taxon>Dikarya</taxon>
        <taxon>Basidiomycota</taxon>
        <taxon>Agaricomycotina</taxon>
        <taxon>Agaricomycetes</taxon>
        <taxon>Polyporales</taxon>
        <taxon>Phanerochaetaceae</taxon>
        <taxon>Phanerochaete</taxon>
    </lineage>
</organism>
<dbReference type="GO" id="GO:0005524">
    <property type="term" value="F:ATP binding"/>
    <property type="evidence" value="ECO:0007669"/>
    <property type="project" value="UniProtKB-KW"/>
</dbReference>
<dbReference type="InterPro" id="IPR001245">
    <property type="entry name" value="Ser-Thr/Tyr_kinase_cat_dom"/>
</dbReference>
<dbReference type="Pfam" id="PF07714">
    <property type="entry name" value="PK_Tyr_Ser-Thr"/>
    <property type="match status" value="1"/>
</dbReference>
<dbReference type="Proteomes" id="UP000703269">
    <property type="component" value="Unassembled WGS sequence"/>
</dbReference>
<gene>
    <name evidence="4" type="ORF">PsYK624_078910</name>
</gene>
<keyword evidence="2" id="KW-0067">ATP-binding</keyword>
<dbReference type="InterPro" id="IPR050198">
    <property type="entry name" value="Non-receptor_tyrosine_kinases"/>
</dbReference>
<feature type="domain" description="Protein kinase" evidence="3">
    <location>
        <begin position="239"/>
        <end position="513"/>
    </location>
</feature>
<dbReference type="AlphaFoldDB" id="A0A9P3GDB8"/>
<dbReference type="InterPro" id="IPR000719">
    <property type="entry name" value="Prot_kinase_dom"/>
</dbReference>
<evidence type="ECO:0000259" key="3">
    <source>
        <dbReference type="PROSITE" id="PS50011"/>
    </source>
</evidence>
<keyword evidence="5" id="KW-1185">Reference proteome</keyword>
<dbReference type="OrthoDB" id="2802347at2759"/>
<dbReference type="GO" id="GO:0004672">
    <property type="term" value="F:protein kinase activity"/>
    <property type="evidence" value="ECO:0007669"/>
    <property type="project" value="InterPro"/>
</dbReference>
<comment type="caution">
    <text evidence="4">The sequence shown here is derived from an EMBL/GenBank/DDBJ whole genome shotgun (WGS) entry which is preliminary data.</text>
</comment>
<protein>
    <submittedName>
        <fullName evidence="4">Kinase-like protein</fullName>
    </submittedName>
</protein>
<dbReference type="PROSITE" id="PS50011">
    <property type="entry name" value="PROTEIN_KINASE_DOM"/>
    <property type="match status" value="1"/>
</dbReference>
<evidence type="ECO:0000256" key="2">
    <source>
        <dbReference type="ARBA" id="ARBA00022840"/>
    </source>
</evidence>
<dbReference type="Gene3D" id="1.10.510.10">
    <property type="entry name" value="Transferase(Phosphotransferase) domain 1"/>
    <property type="match status" value="1"/>
</dbReference>
<dbReference type="PANTHER" id="PTHR24418">
    <property type="entry name" value="TYROSINE-PROTEIN KINASE"/>
    <property type="match status" value="1"/>
</dbReference>
<dbReference type="EMBL" id="BPQB01000022">
    <property type="protein sequence ID" value="GJE91740.1"/>
    <property type="molecule type" value="Genomic_DNA"/>
</dbReference>
<evidence type="ECO:0000313" key="4">
    <source>
        <dbReference type="EMBL" id="GJE91740.1"/>
    </source>
</evidence>
<reference evidence="4 5" key="1">
    <citation type="submission" date="2021-08" db="EMBL/GenBank/DDBJ databases">
        <title>Draft Genome Sequence of Phanerochaete sordida strain YK-624.</title>
        <authorList>
            <person name="Mori T."/>
            <person name="Dohra H."/>
            <person name="Suzuki T."/>
            <person name="Kawagishi H."/>
            <person name="Hirai H."/>
        </authorList>
    </citation>
    <scope>NUCLEOTIDE SEQUENCE [LARGE SCALE GENOMIC DNA]</scope>
    <source>
        <strain evidence="4 5">YK-624</strain>
    </source>
</reference>
<dbReference type="InterPro" id="IPR011009">
    <property type="entry name" value="Kinase-like_dom_sf"/>
</dbReference>
<keyword evidence="1" id="KW-0547">Nucleotide-binding</keyword>
<accession>A0A9P3GDB8</accession>
<evidence type="ECO:0000313" key="5">
    <source>
        <dbReference type="Proteomes" id="UP000703269"/>
    </source>
</evidence>